<dbReference type="InterPro" id="IPR006182">
    <property type="entry name" value="FliF_N_dom"/>
</dbReference>
<dbReference type="NCBIfam" id="TIGR00206">
    <property type="entry name" value="fliF"/>
    <property type="match status" value="1"/>
</dbReference>
<evidence type="ECO:0000256" key="3">
    <source>
        <dbReference type="ARBA" id="ARBA00007971"/>
    </source>
</evidence>
<feature type="domain" description="Flagellar M-ring N-terminal" evidence="11">
    <location>
        <begin position="45"/>
        <end position="216"/>
    </location>
</feature>
<evidence type="ECO:0000259" key="11">
    <source>
        <dbReference type="Pfam" id="PF01514"/>
    </source>
</evidence>
<comment type="caution">
    <text evidence="13">The sequence shown here is derived from an EMBL/GenBank/DDBJ whole genome shotgun (WGS) entry which is preliminary data.</text>
</comment>
<sequence length="516" mass="53173">MTIEDARAAGLRLISWLKALPLSVLLAAATVAVALGVLALVELSGEHYEVLFDGLSPTRGGEAIAALQKDGIPYRLSQDGNVISVPAADLGRARLQLGAAGTPATGGDATWKALEGTSITTSQTATNALHQQAIEKSLEESIASLSGAQRVQVLLALPKNTPFLADQAKPKASVVMTGAPEADQALGIAVAKIVAAAVPGLSEAHVVVATSRGAILYPVGAGGDIAQQLAIVKRIEAAQEAKIRALLVPILGPGNARVSVSADVDFETRKVQSVTYGPHTVPATSDVQSKEEIGPKSAAMGLPGALSNQPPGPTTAPLNAPPTARNGTQKAATLPKSESKHAHKTFDVDTTSSVARPAAWQIRKISASVLVNRSALGKTSLADLKSMIGSTIAVPSGQVQVTSAAFVTSGAAKAGSAQAQLIRILQGVLLLVAALGLVLGVAVPLIRWLKERTPPQPLPAARGPEVLFEEDLEATNLRNIASQVAEVGLSRPEVMASVLQRWLNTETPDLRTEEAG</sequence>
<dbReference type="Proteomes" id="UP000634647">
    <property type="component" value="Unassembled WGS sequence"/>
</dbReference>
<dbReference type="Gene3D" id="3.30.300.30">
    <property type="match status" value="1"/>
</dbReference>
<keyword evidence="7 10" id="KW-0472">Membrane</keyword>
<keyword evidence="14" id="KW-0282">Flagellum</keyword>
<keyword evidence="14" id="KW-0966">Cell projection</keyword>
<evidence type="ECO:0000256" key="9">
    <source>
        <dbReference type="SAM" id="MobiDB-lite"/>
    </source>
</evidence>
<dbReference type="PANTHER" id="PTHR30046:SF0">
    <property type="entry name" value="FLAGELLAR M-RING PROTEIN"/>
    <property type="match status" value="1"/>
</dbReference>
<evidence type="ECO:0000256" key="2">
    <source>
        <dbReference type="ARBA" id="ARBA00004651"/>
    </source>
</evidence>
<reference evidence="13" key="3">
    <citation type="submission" date="2023-06" db="EMBL/GenBank/DDBJ databases">
        <authorList>
            <person name="Sun Q."/>
            <person name="Zhou Y."/>
        </authorList>
    </citation>
    <scope>NUCLEOTIDE SEQUENCE</scope>
    <source>
        <strain evidence="13">CGMCC 1.10859</strain>
    </source>
</reference>
<comment type="subcellular location">
    <subcellularLocation>
        <location evidence="1">Bacterial flagellum basal body</location>
    </subcellularLocation>
    <subcellularLocation>
        <location evidence="2">Cell membrane</location>
        <topology evidence="2">Multi-pass membrane protein</topology>
    </subcellularLocation>
</comment>
<feature type="compositionally biased region" description="Low complexity" evidence="9">
    <location>
        <begin position="315"/>
        <end position="324"/>
    </location>
</feature>
<keyword evidence="4" id="KW-1003">Cell membrane</keyword>
<evidence type="ECO:0000256" key="6">
    <source>
        <dbReference type="ARBA" id="ARBA00022989"/>
    </source>
</evidence>
<dbReference type="GO" id="GO:0003774">
    <property type="term" value="F:cytoskeletal motor activity"/>
    <property type="evidence" value="ECO:0007669"/>
    <property type="project" value="InterPro"/>
</dbReference>
<protein>
    <submittedName>
        <fullName evidence="14">Flagellar M-ring protein FliF</fullName>
    </submittedName>
</protein>
<dbReference type="InterPro" id="IPR043427">
    <property type="entry name" value="YscJ/FliF"/>
</dbReference>
<evidence type="ECO:0000256" key="8">
    <source>
        <dbReference type="ARBA" id="ARBA00023143"/>
    </source>
</evidence>
<evidence type="ECO:0000313" key="15">
    <source>
        <dbReference type="Proteomes" id="UP000199541"/>
    </source>
</evidence>
<dbReference type="GO" id="GO:0071973">
    <property type="term" value="P:bacterial-type flagellum-dependent cell motility"/>
    <property type="evidence" value="ECO:0007669"/>
    <property type="project" value="InterPro"/>
</dbReference>
<dbReference type="PANTHER" id="PTHR30046">
    <property type="entry name" value="FLAGELLAR M-RING PROTEIN"/>
    <property type="match status" value="1"/>
</dbReference>
<proteinExistence type="inferred from homology"/>
<name>A0AAN4ZX18_9RHOB</name>
<evidence type="ECO:0000313" key="14">
    <source>
        <dbReference type="EMBL" id="SDW53270.1"/>
    </source>
</evidence>
<feature type="domain" description="Flagellar M-ring C-terminal" evidence="12">
    <location>
        <begin position="247"/>
        <end position="396"/>
    </location>
</feature>
<keyword evidence="6 10" id="KW-1133">Transmembrane helix</keyword>
<dbReference type="Proteomes" id="UP000199541">
    <property type="component" value="Unassembled WGS sequence"/>
</dbReference>
<evidence type="ECO:0000259" key="12">
    <source>
        <dbReference type="Pfam" id="PF08345"/>
    </source>
</evidence>
<evidence type="ECO:0000256" key="1">
    <source>
        <dbReference type="ARBA" id="ARBA00004117"/>
    </source>
</evidence>
<evidence type="ECO:0000256" key="7">
    <source>
        <dbReference type="ARBA" id="ARBA00023136"/>
    </source>
</evidence>
<accession>A0AAN4ZX18</accession>
<dbReference type="EMBL" id="BNAB01000001">
    <property type="protein sequence ID" value="GHD98132.1"/>
    <property type="molecule type" value="Genomic_DNA"/>
</dbReference>
<feature type="transmembrane region" description="Helical" evidence="10">
    <location>
        <begin position="20"/>
        <end position="41"/>
    </location>
</feature>
<evidence type="ECO:0000256" key="5">
    <source>
        <dbReference type="ARBA" id="ARBA00022692"/>
    </source>
</evidence>
<evidence type="ECO:0000256" key="10">
    <source>
        <dbReference type="SAM" id="Phobius"/>
    </source>
</evidence>
<evidence type="ECO:0000256" key="4">
    <source>
        <dbReference type="ARBA" id="ARBA00022475"/>
    </source>
</evidence>
<dbReference type="InterPro" id="IPR045851">
    <property type="entry name" value="AMP-bd_C_sf"/>
</dbReference>
<dbReference type="Pfam" id="PF08345">
    <property type="entry name" value="YscJ_FliF_C"/>
    <property type="match status" value="1"/>
</dbReference>
<dbReference type="PRINTS" id="PR01009">
    <property type="entry name" value="FLGMRINGFLIF"/>
</dbReference>
<dbReference type="InterPro" id="IPR000067">
    <property type="entry name" value="FlgMring_FliF"/>
</dbReference>
<dbReference type="RefSeq" id="WP_035842882.1">
    <property type="nucleotide sequence ID" value="NZ_BNAB01000001.1"/>
</dbReference>
<evidence type="ECO:0000313" key="13">
    <source>
        <dbReference type="EMBL" id="GHD98132.1"/>
    </source>
</evidence>
<dbReference type="GO" id="GO:0005886">
    <property type="term" value="C:plasma membrane"/>
    <property type="evidence" value="ECO:0007669"/>
    <property type="project" value="UniProtKB-SubCell"/>
</dbReference>
<keyword evidence="5 10" id="KW-0812">Transmembrane</keyword>
<dbReference type="AlphaFoldDB" id="A0AAN4ZX18"/>
<dbReference type="EMBL" id="FNOB01000004">
    <property type="protein sequence ID" value="SDW53270.1"/>
    <property type="molecule type" value="Genomic_DNA"/>
</dbReference>
<keyword evidence="15" id="KW-1185">Reference proteome</keyword>
<evidence type="ECO:0000313" key="16">
    <source>
        <dbReference type="Proteomes" id="UP000634647"/>
    </source>
</evidence>
<reference evidence="14 15" key="2">
    <citation type="submission" date="2016-10" db="EMBL/GenBank/DDBJ databases">
        <authorList>
            <person name="Varghese N."/>
            <person name="Submissions S."/>
        </authorList>
    </citation>
    <scope>NUCLEOTIDE SEQUENCE [LARGE SCALE GENOMIC DNA]</scope>
    <source>
        <strain evidence="14 15">DSM 24802</strain>
    </source>
</reference>
<dbReference type="Pfam" id="PF01514">
    <property type="entry name" value="YscJ_FliF"/>
    <property type="match status" value="1"/>
</dbReference>
<reference evidence="13" key="1">
    <citation type="journal article" date="2014" name="Int. J. Syst. Evol. Microbiol.">
        <title>Complete genome sequence of Corynebacterium casei LMG S-19264T (=DSM 44701T), isolated from a smear-ripened cheese.</title>
        <authorList>
            <consortium name="US DOE Joint Genome Institute (JGI-PGF)"/>
            <person name="Walter F."/>
            <person name="Albersmeier A."/>
            <person name="Kalinowski J."/>
            <person name="Ruckert C."/>
        </authorList>
    </citation>
    <scope>NUCLEOTIDE SEQUENCE</scope>
    <source>
        <strain evidence="13">CGMCC 1.10859</strain>
    </source>
</reference>
<keyword evidence="14" id="KW-0969">Cilium</keyword>
<dbReference type="GO" id="GO:0009431">
    <property type="term" value="C:bacterial-type flagellum basal body, MS ring"/>
    <property type="evidence" value="ECO:0007669"/>
    <property type="project" value="InterPro"/>
</dbReference>
<gene>
    <name evidence="13" type="ORF">GCM10008024_00420</name>
    <name evidence="14" type="ORF">SAMN05444006_104176</name>
</gene>
<keyword evidence="8" id="KW-0975">Bacterial flagellum</keyword>
<organism evidence="13 16">
    <name type="scientific">Allgaiera indica</name>
    <dbReference type="NCBI Taxonomy" id="765699"/>
    <lineage>
        <taxon>Bacteria</taxon>
        <taxon>Pseudomonadati</taxon>
        <taxon>Pseudomonadota</taxon>
        <taxon>Alphaproteobacteria</taxon>
        <taxon>Rhodobacterales</taxon>
        <taxon>Paracoccaceae</taxon>
        <taxon>Allgaiera</taxon>
    </lineage>
</organism>
<feature type="region of interest" description="Disordered" evidence="9">
    <location>
        <begin position="277"/>
        <end position="345"/>
    </location>
</feature>
<dbReference type="InterPro" id="IPR013556">
    <property type="entry name" value="Flag_M-ring_C"/>
</dbReference>
<comment type="similarity">
    <text evidence="3">Belongs to the FliF family.</text>
</comment>
<feature type="transmembrane region" description="Helical" evidence="10">
    <location>
        <begin position="424"/>
        <end position="446"/>
    </location>
</feature>